<feature type="compositionally biased region" description="Low complexity" evidence="4">
    <location>
        <begin position="601"/>
        <end position="622"/>
    </location>
</feature>
<dbReference type="PANTHER" id="PTHR23399">
    <property type="entry name" value="DEOXYNUCLEOTIDYLTRANSFERASE TERMINAL-INTERACTING PROTEIN 1"/>
    <property type="match status" value="1"/>
</dbReference>
<protein>
    <recommendedName>
        <fullName evidence="9">DNTTIP1 dimerisation domain-containing protein</fullName>
    </recommendedName>
</protein>
<evidence type="ECO:0000256" key="3">
    <source>
        <dbReference type="ARBA" id="ARBA00023242"/>
    </source>
</evidence>
<feature type="region of interest" description="Disordered" evidence="4">
    <location>
        <begin position="601"/>
        <end position="630"/>
    </location>
</feature>
<keyword evidence="2" id="KW-0238">DNA-binding</keyword>
<evidence type="ECO:0000256" key="1">
    <source>
        <dbReference type="ARBA" id="ARBA00004123"/>
    </source>
</evidence>
<evidence type="ECO:0000313" key="7">
    <source>
        <dbReference type="EMBL" id="CAH0604564.1"/>
    </source>
</evidence>
<evidence type="ECO:0000256" key="2">
    <source>
        <dbReference type="ARBA" id="ARBA00023125"/>
    </source>
</evidence>
<dbReference type="AlphaFoldDB" id="A0A9P0C033"/>
<dbReference type="EMBL" id="LR824008">
    <property type="protein sequence ID" value="CAH0604564.1"/>
    <property type="molecule type" value="Genomic_DNA"/>
</dbReference>
<evidence type="ECO:0000313" key="8">
    <source>
        <dbReference type="Proteomes" id="UP001154114"/>
    </source>
</evidence>
<dbReference type="PANTHER" id="PTHR23399:SF2">
    <property type="entry name" value="DEOXYNUCLEOTIDYLTRANSFERASE TERMINAL-INTERACTING PROTEIN 1"/>
    <property type="match status" value="1"/>
</dbReference>
<feature type="compositionally biased region" description="Low complexity" evidence="4">
    <location>
        <begin position="219"/>
        <end position="230"/>
    </location>
</feature>
<dbReference type="GO" id="GO:0031491">
    <property type="term" value="F:nucleosome binding"/>
    <property type="evidence" value="ECO:0007669"/>
    <property type="project" value="TreeGrafter"/>
</dbReference>
<feature type="domain" description="DNTTIP1 dimerisation" evidence="5">
    <location>
        <begin position="92"/>
        <end position="159"/>
    </location>
</feature>
<feature type="domain" description="TdIF1 C-terminal" evidence="6">
    <location>
        <begin position="244"/>
        <end position="340"/>
    </location>
</feature>
<proteinExistence type="predicted"/>
<evidence type="ECO:0000259" key="5">
    <source>
        <dbReference type="Pfam" id="PF18192"/>
    </source>
</evidence>
<dbReference type="InterPro" id="IPR026064">
    <property type="entry name" value="TdIF1"/>
</dbReference>
<reference evidence="7" key="1">
    <citation type="submission" date="2021-12" db="EMBL/GenBank/DDBJ databases">
        <authorList>
            <person name="King R."/>
        </authorList>
    </citation>
    <scope>NUCLEOTIDE SEQUENCE</scope>
</reference>
<dbReference type="GO" id="GO:0005634">
    <property type="term" value="C:nucleus"/>
    <property type="evidence" value="ECO:0007669"/>
    <property type="project" value="UniProtKB-SubCell"/>
</dbReference>
<evidence type="ECO:0000259" key="6">
    <source>
        <dbReference type="Pfam" id="PF21229"/>
    </source>
</evidence>
<feature type="region of interest" description="Disordered" evidence="4">
    <location>
        <begin position="157"/>
        <end position="235"/>
    </location>
</feature>
<dbReference type="InterPro" id="IPR041384">
    <property type="entry name" value="DNTTIP1_dimer"/>
</dbReference>
<organism evidence="7 8">
    <name type="scientific">Chrysodeixis includens</name>
    <name type="common">Soybean looper</name>
    <name type="synonym">Pseudoplusia includens</name>
    <dbReference type="NCBI Taxonomy" id="689277"/>
    <lineage>
        <taxon>Eukaryota</taxon>
        <taxon>Metazoa</taxon>
        <taxon>Ecdysozoa</taxon>
        <taxon>Arthropoda</taxon>
        <taxon>Hexapoda</taxon>
        <taxon>Insecta</taxon>
        <taxon>Pterygota</taxon>
        <taxon>Neoptera</taxon>
        <taxon>Endopterygota</taxon>
        <taxon>Lepidoptera</taxon>
        <taxon>Glossata</taxon>
        <taxon>Ditrysia</taxon>
        <taxon>Noctuoidea</taxon>
        <taxon>Noctuidae</taxon>
        <taxon>Plusiinae</taxon>
        <taxon>Chrysodeixis</taxon>
    </lineage>
</organism>
<keyword evidence="3" id="KW-0539">Nucleus</keyword>
<dbReference type="OrthoDB" id="5860246at2759"/>
<dbReference type="GO" id="GO:0003677">
    <property type="term" value="F:DNA binding"/>
    <property type="evidence" value="ECO:0007669"/>
    <property type="project" value="UniProtKB-KW"/>
</dbReference>
<keyword evidence="8" id="KW-1185">Reference proteome</keyword>
<comment type="subcellular location">
    <subcellularLocation>
        <location evidence="1">Nucleus</location>
    </subcellularLocation>
</comment>
<name>A0A9P0C033_CHRIL</name>
<feature type="region of interest" description="Disordered" evidence="4">
    <location>
        <begin position="1"/>
        <end position="21"/>
    </location>
</feature>
<evidence type="ECO:0008006" key="9">
    <source>
        <dbReference type="Google" id="ProtNLM"/>
    </source>
</evidence>
<accession>A0A9P0C033</accession>
<feature type="compositionally biased region" description="Low complexity" evidence="4">
    <location>
        <begin position="169"/>
        <end position="181"/>
    </location>
</feature>
<sequence>MVVQKNWNNIEASPQNPVTEGPASTWAFQAIQAPAKATIVRSNTPCNMQAKQPVTRQIAINTLAAMHRRFSLPGPVQPHSRPIAEFRASANKSLDMLRQTIQSAVTREIDQVIKKYLEKFFVPAVNNIRLNLGDESVSEDQVRAVCRAMLDATRLLYTTPPRPAQSPFDNSDSESNNSTDSKLVKQSVLQTPSQKRKDSDTDIDLTKRKKIKQEDGTDSASSSPLPSPALRDPEKWNPARLNQETLFIMGSHAHKVLGLGNSRGRLYTRHAGLLRYPADSADKEWIANHNLVNAVGGKTYIMVLEDIEELANSDAYRHSSLPMLGELTGFKVPLFMLRKIKAYVQKRILSGELSNANSPQPSTSNIQEEDKYKIDDIKVEPNHDNFDSNSFDASQYIGNGENSRDFSDVPMMKEDTDFADIKVEDMDDMKGGGIKVEDLDEIKMEEMKDEDVDLNEIKCENIDDINVEGIKVEDIKLESDDFALCKSEDGQNHLVDGLLESDIEFLSRNLGNIESDADARKTIEKLTGANPDTITLVGDEFDLGTTLNTSNFTVNQTKCITVASTTSGMVHSVPVAHLPSPRITGSTVHYYTSAPPVSQAPQASQASLASQVSQVSQTSHASPVSHASRTLHHLPQATVTIQNIPGTTSQLIRGIPINTKSGTFSTVMSQGTASTIIGFGTRTSNATIIGTPQYVNVSSKSFPTGNILHNAIVSRNIINRSNIPASSATFNVTAVRPILHTSTPKISTVVTTSSSDFDSISTTKDMIDNACNSSVMLKKVLTLGSAGATKSFMMHNTQKVLSTGFANGVTAPPNVTIVSSGNTVTMMNNNHSSSNIVSAASGNLSATHATLSALLSSNAENAQQSKK</sequence>
<dbReference type="Pfam" id="PF21229">
    <property type="entry name" value="TdIF1_2nd"/>
    <property type="match status" value="1"/>
</dbReference>
<dbReference type="InterPro" id="IPR049121">
    <property type="entry name" value="TdIF1_C"/>
</dbReference>
<dbReference type="Pfam" id="PF18192">
    <property type="entry name" value="DNTTIP1_dimer"/>
    <property type="match status" value="1"/>
</dbReference>
<gene>
    <name evidence="7" type="ORF">CINC_LOCUS10964</name>
</gene>
<feature type="compositionally biased region" description="Polar residues" evidence="4">
    <location>
        <begin position="1"/>
        <end position="18"/>
    </location>
</feature>
<evidence type="ECO:0000256" key="4">
    <source>
        <dbReference type="SAM" id="MobiDB-lite"/>
    </source>
</evidence>
<dbReference type="Proteomes" id="UP001154114">
    <property type="component" value="Chromosome 5"/>
</dbReference>
<feature type="compositionally biased region" description="Basic and acidic residues" evidence="4">
    <location>
        <begin position="195"/>
        <end position="206"/>
    </location>
</feature>